<keyword evidence="1" id="KW-0175">Coiled coil</keyword>
<organism evidence="4 5">
    <name type="scientific">Lophium mytilinum</name>
    <dbReference type="NCBI Taxonomy" id="390894"/>
    <lineage>
        <taxon>Eukaryota</taxon>
        <taxon>Fungi</taxon>
        <taxon>Dikarya</taxon>
        <taxon>Ascomycota</taxon>
        <taxon>Pezizomycotina</taxon>
        <taxon>Dothideomycetes</taxon>
        <taxon>Pleosporomycetidae</taxon>
        <taxon>Mytilinidiales</taxon>
        <taxon>Mytilinidiaceae</taxon>
        <taxon>Lophium</taxon>
    </lineage>
</organism>
<evidence type="ECO:0000256" key="2">
    <source>
        <dbReference type="SAM" id="Phobius"/>
    </source>
</evidence>
<evidence type="ECO:0000259" key="3">
    <source>
        <dbReference type="Pfam" id="PF20237"/>
    </source>
</evidence>
<dbReference type="Pfam" id="PF20237">
    <property type="entry name" value="DUF6594"/>
    <property type="match status" value="1"/>
</dbReference>
<dbReference type="OrthoDB" id="3533814at2759"/>
<reference evidence="4" key="1">
    <citation type="journal article" date="2020" name="Stud. Mycol.">
        <title>101 Dothideomycetes genomes: a test case for predicting lifestyles and emergence of pathogens.</title>
        <authorList>
            <person name="Haridas S."/>
            <person name="Albert R."/>
            <person name="Binder M."/>
            <person name="Bloem J."/>
            <person name="Labutti K."/>
            <person name="Salamov A."/>
            <person name="Andreopoulos B."/>
            <person name="Baker S."/>
            <person name="Barry K."/>
            <person name="Bills G."/>
            <person name="Bluhm B."/>
            <person name="Cannon C."/>
            <person name="Castanera R."/>
            <person name="Culley D."/>
            <person name="Daum C."/>
            <person name="Ezra D."/>
            <person name="Gonzalez J."/>
            <person name="Henrissat B."/>
            <person name="Kuo A."/>
            <person name="Liang C."/>
            <person name="Lipzen A."/>
            <person name="Lutzoni F."/>
            <person name="Magnuson J."/>
            <person name="Mondo S."/>
            <person name="Nolan M."/>
            <person name="Ohm R."/>
            <person name="Pangilinan J."/>
            <person name="Park H.-J."/>
            <person name="Ramirez L."/>
            <person name="Alfaro M."/>
            <person name="Sun H."/>
            <person name="Tritt A."/>
            <person name="Yoshinaga Y."/>
            <person name="Zwiers L.-H."/>
            <person name="Turgeon B."/>
            <person name="Goodwin S."/>
            <person name="Spatafora J."/>
            <person name="Crous P."/>
            <person name="Grigoriev I."/>
        </authorList>
    </citation>
    <scope>NUCLEOTIDE SEQUENCE</scope>
    <source>
        <strain evidence="4">CBS 269.34</strain>
    </source>
</reference>
<gene>
    <name evidence="4" type="ORF">BU16DRAFT_620278</name>
</gene>
<dbReference type="Proteomes" id="UP000799750">
    <property type="component" value="Unassembled WGS sequence"/>
</dbReference>
<feature type="transmembrane region" description="Helical" evidence="2">
    <location>
        <begin position="283"/>
        <end position="301"/>
    </location>
</feature>
<keyword evidence="2" id="KW-1133">Transmembrane helix</keyword>
<feature type="domain" description="DUF6594" evidence="3">
    <location>
        <begin position="43"/>
        <end position="295"/>
    </location>
</feature>
<keyword evidence="2" id="KW-0472">Membrane</keyword>
<name>A0A6A6QKX8_9PEZI</name>
<protein>
    <recommendedName>
        <fullName evidence="3">DUF6594 domain-containing protein</fullName>
    </recommendedName>
</protein>
<keyword evidence="2" id="KW-0812">Transmembrane</keyword>
<feature type="transmembrane region" description="Helical" evidence="2">
    <location>
        <begin position="258"/>
        <end position="277"/>
    </location>
</feature>
<dbReference type="InterPro" id="IPR046529">
    <property type="entry name" value="DUF6594"/>
</dbReference>
<feature type="transmembrane region" description="Helical" evidence="2">
    <location>
        <begin position="231"/>
        <end position="251"/>
    </location>
</feature>
<dbReference type="EMBL" id="MU004193">
    <property type="protein sequence ID" value="KAF2492985.1"/>
    <property type="molecule type" value="Genomic_DNA"/>
</dbReference>
<proteinExistence type="predicted"/>
<dbReference type="AlphaFoldDB" id="A0A6A6QKX8"/>
<accession>A0A6A6QKX8</accession>
<evidence type="ECO:0000256" key="1">
    <source>
        <dbReference type="SAM" id="Coils"/>
    </source>
</evidence>
<dbReference type="PANTHER" id="PTHR34502:SF3">
    <property type="entry name" value="DUF6594 DOMAIN-CONTAINING PROTEIN"/>
    <property type="match status" value="1"/>
</dbReference>
<dbReference type="PANTHER" id="PTHR34502">
    <property type="entry name" value="DUF6594 DOMAIN-CONTAINING PROTEIN-RELATED"/>
    <property type="match status" value="1"/>
</dbReference>
<keyword evidence="5" id="KW-1185">Reference proteome</keyword>
<sequence length="306" mass="35420">MQAPTEQIPMHFVQRLPAYPTSNVARQCFVHHPTCIESFQQGYPRLSAFMNSDRDFVTFRYFGRLHARILLQKQDEIIELEERLDELDRNEATAHFHRSRRHDRNTIRQDILREAERKLEDYNKLLHSYYEHIERPKPERMKTQSVCNWMNGNKPLIQPESTFLNDFDDLSTPNERTDQGGLDRVLEKYAYSLRKNGPRKQFFSALDDSSKSNDRHVLLLSPSRIHAVSRFLTTALAVLTLTVPIVVLYVVHAMTSRLCIISLFTALFSSALSWLTHSRNYEIFSATAAYCAVMVVFVGNIPGGPS</sequence>
<evidence type="ECO:0000313" key="5">
    <source>
        <dbReference type="Proteomes" id="UP000799750"/>
    </source>
</evidence>
<feature type="coiled-coil region" evidence="1">
    <location>
        <begin position="70"/>
        <end position="132"/>
    </location>
</feature>
<evidence type="ECO:0000313" key="4">
    <source>
        <dbReference type="EMBL" id="KAF2492985.1"/>
    </source>
</evidence>